<feature type="active site" description="Charge relay system" evidence="5">
    <location>
        <position position="92"/>
    </location>
</feature>
<evidence type="ECO:0000256" key="1">
    <source>
        <dbReference type="ARBA" id="ARBA00022598"/>
    </source>
</evidence>
<dbReference type="InterPro" id="IPR004412">
    <property type="entry name" value="GatA"/>
</dbReference>
<dbReference type="GO" id="GO:0070681">
    <property type="term" value="P:glutaminyl-tRNAGln biosynthesis via transamidation"/>
    <property type="evidence" value="ECO:0007669"/>
    <property type="project" value="UniProtKB-UniRule"/>
</dbReference>
<dbReference type="GO" id="GO:0005524">
    <property type="term" value="F:ATP binding"/>
    <property type="evidence" value="ECO:0007669"/>
    <property type="project" value="UniProtKB-KW"/>
</dbReference>
<evidence type="ECO:0000313" key="8">
    <source>
        <dbReference type="Proteomes" id="UP000053599"/>
    </source>
</evidence>
<evidence type="ECO:0000256" key="4">
    <source>
        <dbReference type="ARBA" id="ARBA00022917"/>
    </source>
</evidence>
<sequence>MTRIGRGHRDARDVNLRREVRELVRRSQRSRDYGNPYISISDDLRQPLHLDRAAAKSQGIHRRLGPHGEDRLLSKKYYRLKSANHGYTVVVKDNIVTADFPTTCASKILNGLRPASQHSTITDRLNRAGMRVLAKTNMDEFGMGSHSMNSAYGPVANGRGFKALSVGGSSGGSALAVAAKLAHIGIGTDTGGSIRLPAAYMSVLGFKPSYGMISRKGVIPYANSLDTVGIIARSANEIRLTFDILRKPDENDPTCLTSSSFARVQEAKNRRRVAVLGSKYVVVATDEIQVSDASQNLPSDWPWRKLRSQLVAQRKFTRRVGVPLEYNIAEMHPLVRWAWTATLSYLETVGCEIVPISLPSTRHALSSYYVLAPAEASSNLAKYDGVRYGAVRESPSDDVGGTLYSKHRSDNFGPEVKRRILLGTYSLSAGAMDNYFIQAQKIRRMVQQDFDDVFRMPNPFKQDAEVNMNGVDFIIAPTAPSPPPRLRYLQRSKPVENYMNDVFTVPASLAGLPSMSVPAPRHPDHAWRPEVAVGMQIIGQYGDDYSVMYLAQNYMTNFHPTAGMKRVQTHKILT</sequence>
<gene>
    <name evidence="7" type="ORF">PV11_00599</name>
</gene>
<evidence type="ECO:0000259" key="6">
    <source>
        <dbReference type="Pfam" id="PF01425"/>
    </source>
</evidence>
<dbReference type="Gene3D" id="3.90.1300.10">
    <property type="entry name" value="Amidase signature (AS) domain"/>
    <property type="match status" value="1"/>
</dbReference>
<evidence type="ECO:0000313" key="7">
    <source>
        <dbReference type="EMBL" id="KIV84845.1"/>
    </source>
</evidence>
<comment type="subcellular location">
    <subcellularLocation>
        <location evidence="5">Mitochondrion</location>
    </subcellularLocation>
</comment>
<dbReference type="HOGENOM" id="CLU_009600_7_6_1"/>
<feature type="active site" description="Charge relay system" evidence="5">
    <location>
        <position position="169"/>
    </location>
</feature>
<comment type="subunit">
    <text evidence="5">Subunit of the heterotrimeric GatCAB amidotransferase (AdT) complex, composed of A, B and C subunits.</text>
</comment>
<reference evidence="7 8" key="1">
    <citation type="submission" date="2015-01" db="EMBL/GenBank/DDBJ databases">
        <title>The Genome Sequence of Exophiala sideris CBS121828.</title>
        <authorList>
            <consortium name="The Broad Institute Genomics Platform"/>
            <person name="Cuomo C."/>
            <person name="de Hoog S."/>
            <person name="Gorbushina A."/>
            <person name="Stielow B."/>
            <person name="Teixiera M."/>
            <person name="Abouelleil A."/>
            <person name="Chapman S.B."/>
            <person name="Priest M."/>
            <person name="Young S.K."/>
            <person name="Wortman J."/>
            <person name="Nusbaum C."/>
            <person name="Birren B."/>
        </authorList>
    </citation>
    <scope>NUCLEOTIDE SEQUENCE [LARGE SCALE GENOMIC DNA]</scope>
    <source>
        <strain evidence="7 8">CBS 121828</strain>
    </source>
</reference>
<name>A0A0D1W7W3_9EURO</name>
<comment type="function">
    <text evidence="5">Allows the formation of correctly charged Gln-tRNA(Gln) through the transamidation of misacylated Glu-tRNA(Gln) in the mitochondria. The reaction takes place in the presence of glutamine and ATP through an activated gamma-phospho-Glu-tRNA(Gln).</text>
</comment>
<dbReference type="GO" id="GO:0030956">
    <property type="term" value="C:glutamyl-tRNA(Gln) amidotransferase complex"/>
    <property type="evidence" value="ECO:0007669"/>
    <property type="project" value="UniProtKB-UniRule"/>
</dbReference>
<comment type="catalytic activity">
    <reaction evidence="5">
        <text>L-glutamyl-tRNA(Gln) + L-glutamine + ATP + H2O = L-glutaminyl-tRNA(Gln) + L-glutamate + ADP + phosphate + H(+)</text>
        <dbReference type="Rhea" id="RHEA:17521"/>
        <dbReference type="Rhea" id="RHEA-COMP:9681"/>
        <dbReference type="Rhea" id="RHEA-COMP:9684"/>
        <dbReference type="ChEBI" id="CHEBI:15377"/>
        <dbReference type="ChEBI" id="CHEBI:15378"/>
        <dbReference type="ChEBI" id="CHEBI:29985"/>
        <dbReference type="ChEBI" id="CHEBI:30616"/>
        <dbReference type="ChEBI" id="CHEBI:43474"/>
        <dbReference type="ChEBI" id="CHEBI:58359"/>
        <dbReference type="ChEBI" id="CHEBI:78520"/>
        <dbReference type="ChEBI" id="CHEBI:78521"/>
        <dbReference type="ChEBI" id="CHEBI:456216"/>
        <dbReference type="EC" id="6.3.5.7"/>
    </reaction>
</comment>
<dbReference type="GO" id="GO:0050567">
    <property type="term" value="F:glutaminyl-tRNA synthase (glutamine-hydrolyzing) activity"/>
    <property type="evidence" value="ECO:0007669"/>
    <property type="project" value="UniProtKB-UniRule"/>
</dbReference>
<feature type="active site" description="Acyl-ester intermediate" evidence="5">
    <location>
        <position position="193"/>
    </location>
</feature>
<dbReference type="Proteomes" id="UP000053599">
    <property type="component" value="Unassembled WGS sequence"/>
</dbReference>
<keyword evidence="4 5" id="KW-0648">Protein biosynthesis</keyword>
<evidence type="ECO:0000256" key="2">
    <source>
        <dbReference type="ARBA" id="ARBA00022741"/>
    </source>
</evidence>
<dbReference type="EC" id="6.3.5.7" evidence="5"/>
<accession>A0A0D1W7W3</accession>
<dbReference type="OrthoDB" id="421993at2759"/>
<dbReference type="Pfam" id="PF01425">
    <property type="entry name" value="Amidase"/>
    <property type="match status" value="2"/>
</dbReference>
<dbReference type="InterPro" id="IPR000120">
    <property type="entry name" value="Amidase"/>
</dbReference>
<dbReference type="SUPFAM" id="SSF75304">
    <property type="entry name" value="Amidase signature (AS) enzymes"/>
    <property type="match status" value="1"/>
</dbReference>
<keyword evidence="2 5" id="KW-0547">Nucleotide-binding</keyword>
<proteinExistence type="inferred from homology"/>
<evidence type="ECO:0000256" key="5">
    <source>
        <dbReference type="HAMAP-Rule" id="MF_03150"/>
    </source>
</evidence>
<dbReference type="HAMAP" id="MF_00120">
    <property type="entry name" value="GatA"/>
    <property type="match status" value="1"/>
</dbReference>
<comment type="similarity">
    <text evidence="5">Belongs to the amidase family. GatA subfamily.</text>
</comment>
<dbReference type="STRING" id="1016849.A0A0D1W7W3"/>
<dbReference type="GO" id="GO:0032543">
    <property type="term" value="P:mitochondrial translation"/>
    <property type="evidence" value="ECO:0007669"/>
    <property type="project" value="UniProtKB-UniRule"/>
</dbReference>
<keyword evidence="3 5" id="KW-0067">ATP-binding</keyword>
<dbReference type="GO" id="GO:0005739">
    <property type="term" value="C:mitochondrion"/>
    <property type="evidence" value="ECO:0007669"/>
    <property type="project" value="UniProtKB-SubCell"/>
</dbReference>
<dbReference type="InterPro" id="IPR036928">
    <property type="entry name" value="AS_sf"/>
</dbReference>
<dbReference type="PANTHER" id="PTHR11895:SF7">
    <property type="entry name" value="GLUTAMYL-TRNA(GLN) AMIDOTRANSFERASE SUBUNIT A, MITOCHONDRIAL"/>
    <property type="match status" value="1"/>
</dbReference>
<dbReference type="AlphaFoldDB" id="A0A0D1W7W3"/>
<dbReference type="PANTHER" id="PTHR11895">
    <property type="entry name" value="TRANSAMIDASE"/>
    <property type="match status" value="1"/>
</dbReference>
<evidence type="ECO:0000256" key="3">
    <source>
        <dbReference type="ARBA" id="ARBA00022840"/>
    </source>
</evidence>
<keyword evidence="5" id="KW-0496">Mitochondrion</keyword>
<feature type="domain" description="Amidase" evidence="6">
    <location>
        <begin position="81"/>
        <end position="288"/>
    </location>
</feature>
<keyword evidence="1 5" id="KW-0436">Ligase</keyword>
<dbReference type="EMBL" id="KN846951">
    <property type="protein sequence ID" value="KIV84845.1"/>
    <property type="molecule type" value="Genomic_DNA"/>
</dbReference>
<dbReference type="InterPro" id="IPR023631">
    <property type="entry name" value="Amidase_dom"/>
</dbReference>
<feature type="domain" description="Amidase" evidence="6">
    <location>
        <begin position="308"/>
        <end position="547"/>
    </location>
</feature>
<protein>
    <recommendedName>
        <fullName evidence="5">Glutamyl-tRNA(Gln) amidotransferase subunit A, mitochondrial</fullName>
        <shortName evidence="5">Glu-AdT subunit A</shortName>
        <ecNumber evidence="5">6.3.5.7</ecNumber>
    </recommendedName>
</protein>
<organism evidence="7 8">
    <name type="scientific">Exophiala sideris</name>
    <dbReference type="NCBI Taxonomy" id="1016849"/>
    <lineage>
        <taxon>Eukaryota</taxon>
        <taxon>Fungi</taxon>
        <taxon>Dikarya</taxon>
        <taxon>Ascomycota</taxon>
        <taxon>Pezizomycotina</taxon>
        <taxon>Eurotiomycetes</taxon>
        <taxon>Chaetothyriomycetidae</taxon>
        <taxon>Chaetothyriales</taxon>
        <taxon>Herpotrichiellaceae</taxon>
        <taxon>Exophiala</taxon>
    </lineage>
</organism>